<organism evidence="2 3">
    <name type="scientific">Alterisphingorhabdus coralli</name>
    <dbReference type="NCBI Taxonomy" id="3071408"/>
    <lineage>
        <taxon>Bacteria</taxon>
        <taxon>Pseudomonadati</taxon>
        <taxon>Pseudomonadota</taxon>
        <taxon>Alphaproteobacteria</taxon>
        <taxon>Sphingomonadales</taxon>
        <taxon>Sphingomonadaceae</taxon>
        <taxon>Alterisphingorhabdus (ex Yan et al. 2024)</taxon>
    </lineage>
</organism>
<dbReference type="InterPro" id="IPR025514">
    <property type="entry name" value="DUF4402"/>
</dbReference>
<dbReference type="AlphaFoldDB" id="A0AA97HZV2"/>
<name>A0AA97HZV2_9SPHN</name>
<proteinExistence type="predicted"/>
<dbReference type="KEGG" id="acoa:RB602_00010"/>
<feature type="chain" id="PRO_5041700901" evidence="1">
    <location>
        <begin position="32"/>
        <end position="175"/>
    </location>
</feature>
<evidence type="ECO:0000313" key="2">
    <source>
        <dbReference type="EMBL" id="WOE75139.1"/>
    </source>
</evidence>
<dbReference type="Pfam" id="PF14352">
    <property type="entry name" value="DUF4402"/>
    <property type="match status" value="1"/>
</dbReference>
<sequence length="175" mass="19156">MRPETRKPQKAACWISALLCGAGLMVSPALAQEEARADATIRTALTIENVQGLDFGRIIPGTGNSRIRINPNNGNLTIRGNAVAAGGTPDRARFSISGSANQRVRISLVQRRVTLTREGGSETMRLNRFRLDGRRNRRLDDSGNLDFAVGGQLRVRRNQAAGVYRGTFNVTVDYF</sequence>
<keyword evidence="3" id="KW-1185">Reference proteome</keyword>
<dbReference type="EMBL" id="CP136594">
    <property type="protein sequence ID" value="WOE75139.1"/>
    <property type="molecule type" value="Genomic_DNA"/>
</dbReference>
<feature type="signal peptide" evidence="1">
    <location>
        <begin position="1"/>
        <end position="31"/>
    </location>
</feature>
<dbReference type="RefSeq" id="WP_317081776.1">
    <property type="nucleotide sequence ID" value="NZ_CP136594.1"/>
</dbReference>
<gene>
    <name evidence="2" type="ORF">RB602_00010</name>
</gene>
<dbReference type="Proteomes" id="UP001302429">
    <property type="component" value="Chromosome"/>
</dbReference>
<evidence type="ECO:0000313" key="3">
    <source>
        <dbReference type="Proteomes" id="UP001302429"/>
    </source>
</evidence>
<reference evidence="2 3" key="1">
    <citation type="submission" date="2023-10" db="EMBL/GenBank/DDBJ databases">
        <title>Complete genome sequence of a Sphingomonadaceae bacterium.</title>
        <authorList>
            <person name="Yan C."/>
        </authorList>
    </citation>
    <scope>NUCLEOTIDE SEQUENCE [LARGE SCALE GENOMIC DNA]</scope>
    <source>
        <strain evidence="2 3">SCSIO 66989</strain>
    </source>
</reference>
<keyword evidence="1" id="KW-0732">Signal</keyword>
<protein>
    <submittedName>
        <fullName evidence="2">DUF4402 domain-containing protein</fullName>
    </submittedName>
</protein>
<evidence type="ECO:0000256" key="1">
    <source>
        <dbReference type="SAM" id="SignalP"/>
    </source>
</evidence>
<accession>A0AA97HZV2</accession>